<dbReference type="Proteomes" id="UP001373714">
    <property type="component" value="Unassembled WGS sequence"/>
</dbReference>
<evidence type="ECO:0000313" key="8">
    <source>
        <dbReference type="Proteomes" id="UP001373714"/>
    </source>
</evidence>
<accession>A0AAV9VEA1</accession>
<feature type="repeat" description="ANK" evidence="3">
    <location>
        <begin position="1092"/>
        <end position="1124"/>
    </location>
</feature>
<feature type="repeat" description="ANK" evidence="3">
    <location>
        <begin position="1433"/>
        <end position="1465"/>
    </location>
</feature>
<dbReference type="InterPro" id="IPR027417">
    <property type="entry name" value="P-loop_NTPase"/>
</dbReference>
<feature type="repeat" description="ANK" evidence="3">
    <location>
        <begin position="1400"/>
        <end position="1432"/>
    </location>
</feature>
<dbReference type="InterPro" id="IPR035994">
    <property type="entry name" value="Nucleoside_phosphorylase_sf"/>
</dbReference>
<dbReference type="PROSITE" id="PS50297">
    <property type="entry name" value="ANK_REP_REGION"/>
    <property type="match status" value="13"/>
</dbReference>
<dbReference type="SUPFAM" id="SSF52540">
    <property type="entry name" value="P-loop containing nucleoside triphosphate hydrolases"/>
    <property type="match status" value="1"/>
</dbReference>
<dbReference type="Gene3D" id="3.40.50.1580">
    <property type="entry name" value="Nucleoside phosphorylase domain"/>
    <property type="match status" value="1"/>
</dbReference>
<feature type="repeat" description="ANK" evidence="3">
    <location>
        <begin position="1499"/>
        <end position="1531"/>
    </location>
</feature>
<feature type="repeat" description="ANK" evidence="3">
    <location>
        <begin position="1334"/>
        <end position="1366"/>
    </location>
</feature>
<dbReference type="PRINTS" id="PR01415">
    <property type="entry name" value="ANKYRIN"/>
</dbReference>
<feature type="compositionally biased region" description="Basic and acidic residues" evidence="4">
    <location>
        <begin position="1"/>
        <end position="13"/>
    </location>
</feature>
<feature type="repeat" description="ANK" evidence="3">
    <location>
        <begin position="1126"/>
        <end position="1158"/>
    </location>
</feature>
<dbReference type="Pfam" id="PF00023">
    <property type="entry name" value="Ank"/>
    <property type="match status" value="3"/>
</dbReference>
<feature type="repeat" description="ANK" evidence="3">
    <location>
        <begin position="1565"/>
        <end position="1597"/>
    </location>
</feature>
<dbReference type="SMART" id="SM00248">
    <property type="entry name" value="ANK"/>
    <property type="match status" value="17"/>
</dbReference>
<dbReference type="PROSITE" id="PS50088">
    <property type="entry name" value="ANK_REPEAT"/>
    <property type="match status" value="13"/>
</dbReference>
<keyword evidence="8" id="KW-1185">Reference proteome</keyword>
<feature type="repeat" description="ANK" evidence="3">
    <location>
        <begin position="1300"/>
        <end position="1332"/>
    </location>
</feature>
<feature type="domain" description="Nucleoside phosphorylase" evidence="5">
    <location>
        <begin position="71"/>
        <end position="358"/>
    </location>
</feature>
<proteinExistence type="predicted"/>
<feature type="repeat" description="ANK" evidence="3">
    <location>
        <begin position="1025"/>
        <end position="1057"/>
    </location>
</feature>
<dbReference type="InterPro" id="IPR056884">
    <property type="entry name" value="NPHP3-like_N"/>
</dbReference>
<feature type="repeat" description="ANK" evidence="3">
    <location>
        <begin position="1466"/>
        <end position="1498"/>
    </location>
</feature>
<evidence type="ECO:0000256" key="2">
    <source>
        <dbReference type="ARBA" id="ARBA00023043"/>
    </source>
</evidence>
<dbReference type="Pfam" id="PF13637">
    <property type="entry name" value="Ank_4"/>
    <property type="match status" value="2"/>
</dbReference>
<evidence type="ECO:0008006" key="9">
    <source>
        <dbReference type="Google" id="ProtNLM"/>
    </source>
</evidence>
<dbReference type="GO" id="GO:0009116">
    <property type="term" value="P:nucleoside metabolic process"/>
    <property type="evidence" value="ECO:0007669"/>
    <property type="project" value="InterPro"/>
</dbReference>
<feature type="domain" description="Nephrocystin 3-like N-terminal" evidence="6">
    <location>
        <begin position="417"/>
        <end position="590"/>
    </location>
</feature>
<dbReference type="EMBL" id="JAVHNS010000004">
    <property type="protein sequence ID" value="KAK6358105.1"/>
    <property type="molecule type" value="Genomic_DNA"/>
</dbReference>
<protein>
    <recommendedName>
        <fullName evidence="9">Nucleoside phosphorylase domain-containing protein</fullName>
    </recommendedName>
</protein>
<dbReference type="PANTHER" id="PTHR24161:SF121">
    <property type="entry name" value="M-PHASE PHOSPHOPROTEIN 8"/>
    <property type="match status" value="1"/>
</dbReference>
<sequence>MSKRCCEDADGEPHFSGWGSSPTDDQHLESNDYYRDPARKRLRYESESDTTPMTSFASPSRRKELSPCQYTIAWICALPVERAAAVAMLDEIHRDGHLEKHSNDDNAYTLGEISGHNIVIAGLPLGVYGTTATTVVGSQISSTFTSISFWLLVGIGGGVPSRKVDIRLGDVVVGKGVVQYDYGKTVREGRFEHKGTINKPPQALLKAIAKLQSDHLMTESRIPDILSYALESNPKMKTKFTHRGHEHDVLFKSGYDHIEFGEVCEFCEFCDREMVETRLPRAGNEPTIHYGLIASGNQVMKDGKTRDRLKKELDIICFEMEAAGLIENFPFLVIRGICDYSDSHKNKQWQEYSAATAAAYAKELLLTIPAIQASESLQQSPILTEKISERRQLAMEALKFDQIDSRQTNIKAAHAKTCQWLLTKEEYRDWLDSKQISDHHGFLWIKGKPGTGKSTIMKFALKHAERNMKDAIIISFFFNARGEDLEKSTIGMYRSLLYQLLQKVPALQSVLDSVDAPGAMINNDLWGIESLKDILRDALEKFGSYPLICFIDALDECDEDQVRDMVAFLGDLGEVAASKGVKLHICFSSRHYPHITIDKGRQFILEGQEGHDYDIARYLSSELKIGKNKQVNAIKEEILEKASGIFLWVVLVIKILNKEHDRGRPHTQLRRRLRELPIELGALFRDILTRDAENMEEVLLCIQWVLHAKRPLKLAELYFAVLSKEPSQDLGVWNPEDTTKDDMARFILSSSKGLAEVTRSANQIVQFIHESVRDFLIKENGLRQLWSEFATLNSHERLKQCCLNYMSIDLSRDLPRNEELLTAKKSEALPLRTSASTKFPFLEYAVCNVLHHADLAMGAGAPQEDFVDGFKLESWITLNNLFEKHQIRRYTTKASWLYILAERNLPNLIKIQLKRVKSLDIHGERYGFPLFAAFFAKSLSAIKALLMLSPDEQAVDSTTQYFHPELGQEIDTVLESIRTWDKKLRADQTFLFYAAEHSKWSLAERLIATGKVDISVLAAVRGGIQKWTPLRYAAEGGHSGVLKALLSNGAPPDSYAGYERTPLSFAAAKGDIAITTLLLDHGADPDCNTNHAEHRPLLRAMVNGHTELVKQLLDHGADPNCGHDNIEQQPLYHAAKDGHTDIVRQLLDRGANDRHQNTMDGLVFHAVKNGNTEVVRRFLDHGVDPNSRLSLVQTPMFCAAGNGHAGVVRLLRDHRIRKLSDNGCRTGLESTSTAGAVNGRMSIQSVLNGARCGSDVADEVHLLTPPNHQISFCYSALEGDEGLLTLLPKDGAKPDARDVRDRIPLSLAAENGHGAVVKILLEAGAELDTKCDSHGQTPLSWAAANGREAVVKILLEAGAELDTKSKSGQTPLSWAAQYGYEVVVKILLEAGAELDTKSKSGQTPLSWAAANGREAVVKILLEAGAELDTKSESDRTPLSWAAANGREAVVKILLEAGAELDTKSESDRTPLSWAAANGREAVVKILLEAGAELDTKSESDRTPLSWAAANGREAVVKILLEAGAELDSKSKSGGTPLSLAAANGCEAVVNILLEAGAELDTKSESGGTPLSLAAQYGRKAMVMFLLEKGANVNVMDGSGNTALSYAQKLQHQSIVDLLLAANVPSNSNPPTDRK</sequence>
<dbReference type="InterPro" id="IPR000845">
    <property type="entry name" value="Nucleoside_phosphorylase_d"/>
</dbReference>
<evidence type="ECO:0000259" key="5">
    <source>
        <dbReference type="Pfam" id="PF01048"/>
    </source>
</evidence>
<dbReference type="PANTHER" id="PTHR24161">
    <property type="entry name" value="ANK_REP_REGION DOMAIN-CONTAINING PROTEIN-RELATED"/>
    <property type="match status" value="1"/>
</dbReference>
<dbReference type="Pfam" id="PF12796">
    <property type="entry name" value="Ank_2"/>
    <property type="match status" value="4"/>
</dbReference>
<dbReference type="Pfam" id="PF01048">
    <property type="entry name" value="PNP_UDP_1"/>
    <property type="match status" value="1"/>
</dbReference>
<keyword evidence="1" id="KW-0677">Repeat</keyword>
<feature type="region of interest" description="Disordered" evidence="4">
    <location>
        <begin position="1"/>
        <end position="36"/>
    </location>
</feature>
<name>A0AAV9VEA1_9PEZI</name>
<dbReference type="Gene3D" id="1.25.40.20">
    <property type="entry name" value="Ankyrin repeat-containing domain"/>
    <property type="match status" value="2"/>
</dbReference>
<gene>
    <name evidence="7" type="ORF">TWF730_007460</name>
</gene>
<evidence type="ECO:0000259" key="6">
    <source>
        <dbReference type="Pfam" id="PF24883"/>
    </source>
</evidence>
<dbReference type="GO" id="GO:0019706">
    <property type="term" value="F:protein-cysteine S-palmitoyltransferase activity"/>
    <property type="evidence" value="ECO:0007669"/>
    <property type="project" value="UniProtKB-EC"/>
</dbReference>
<reference evidence="7 8" key="1">
    <citation type="submission" date="2019-10" db="EMBL/GenBank/DDBJ databases">
        <authorList>
            <person name="Palmer J.M."/>
        </authorList>
    </citation>
    <scope>NUCLEOTIDE SEQUENCE [LARGE SCALE GENOMIC DNA]</scope>
    <source>
        <strain evidence="7 8">TWF730</strain>
    </source>
</reference>
<evidence type="ECO:0000313" key="7">
    <source>
        <dbReference type="EMBL" id="KAK6358105.1"/>
    </source>
</evidence>
<dbReference type="SUPFAM" id="SSF53167">
    <property type="entry name" value="Purine and uridine phosphorylases"/>
    <property type="match status" value="1"/>
</dbReference>
<feature type="repeat" description="ANK" evidence="3">
    <location>
        <begin position="1532"/>
        <end position="1564"/>
    </location>
</feature>
<dbReference type="SUPFAM" id="SSF48403">
    <property type="entry name" value="Ankyrin repeat"/>
    <property type="match status" value="2"/>
</dbReference>
<feature type="compositionally biased region" description="Basic and acidic residues" evidence="4">
    <location>
        <begin position="24"/>
        <end position="36"/>
    </location>
</feature>
<evidence type="ECO:0000256" key="3">
    <source>
        <dbReference type="PROSITE-ProRule" id="PRU00023"/>
    </source>
</evidence>
<dbReference type="Pfam" id="PF24883">
    <property type="entry name" value="NPHP3_N"/>
    <property type="match status" value="1"/>
</dbReference>
<feature type="repeat" description="ANK" evidence="3">
    <location>
        <begin position="1058"/>
        <end position="1090"/>
    </location>
</feature>
<dbReference type="Gene3D" id="3.40.50.300">
    <property type="entry name" value="P-loop containing nucleotide triphosphate hydrolases"/>
    <property type="match status" value="1"/>
</dbReference>
<keyword evidence="2 3" id="KW-0040">ANK repeat</keyword>
<feature type="repeat" description="ANK" evidence="3">
    <location>
        <begin position="1367"/>
        <end position="1399"/>
    </location>
</feature>
<dbReference type="InterPro" id="IPR036770">
    <property type="entry name" value="Ankyrin_rpt-contain_sf"/>
</dbReference>
<comment type="caution">
    <text evidence="7">The sequence shown here is derived from an EMBL/GenBank/DDBJ whole genome shotgun (WGS) entry which is preliminary data.</text>
</comment>
<evidence type="ECO:0000256" key="4">
    <source>
        <dbReference type="SAM" id="MobiDB-lite"/>
    </source>
</evidence>
<dbReference type="InterPro" id="IPR002110">
    <property type="entry name" value="Ankyrin_rpt"/>
</dbReference>
<evidence type="ECO:0000256" key="1">
    <source>
        <dbReference type="ARBA" id="ARBA00022737"/>
    </source>
</evidence>
<organism evidence="7 8">
    <name type="scientific">Orbilia blumenaviensis</name>
    <dbReference type="NCBI Taxonomy" id="1796055"/>
    <lineage>
        <taxon>Eukaryota</taxon>
        <taxon>Fungi</taxon>
        <taxon>Dikarya</taxon>
        <taxon>Ascomycota</taxon>
        <taxon>Pezizomycotina</taxon>
        <taxon>Orbiliomycetes</taxon>
        <taxon>Orbiliales</taxon>
        <taxon>Orbiliaceae</taxon>
        <taxon>Orbilia</taxon>
    </lineage>
</organism>